<organism evidence="1 2">
    <name type="scientific">Lacticaseibacillus hegangensis</name>
    <dbReference type="NCBI Taxonomy" id="2486010"/>
    <lineage>
        <taxon>Bacteria</taxon>
        <taxon>Bacillati</taxon>
        <taxon>Bacillota</taxon>
        <taxon>Bacilli</taxon>
        <taxon>Lactobacillales</taxon>
        <taxon>Lactobacillaceae</taxon>
        <taxon>Lacticaseibacillus</taxon>
    </lineage>
</organism>
<dbReference type="EMBL" id="JBHTOK010000063">
    <property type="protein sequence ID" value="MFD1441217.1"/>
    <property type="molecule type" value="Genomic_DNA"/>
</dbReference>
<dbReference type="Proteomes" id="UP001597212">
    <property type="component" value="Unassembled WGS sequence"/>
</dbReference>
<sequence length="191" mass="21713">MSMYAVKNDVGSWLAVDGMDDFWCDFPDTFSKNEAKRQVQIHDAHVVELVEAPAKVVVSEEEAKMLKKAKDTTVWRPAAVISKYAYNAAKDSDQEVLLEDRLMRAYVIGWTVEKPKRYVLPMPGTYYHNYRMHGNAQYYAVKGTGNWRPDAIALDTDDAVKHGYTVTQSDIDATPDWVKAITPMEVTDDEQ</sequence>
<dbReference type="Pfam" id="PF07852">
    <property type="entry name" value="DUF1642"/>
    <property type="match status" value="1"/>
</dbReference>
<dbReference type="InterPro" id="IPR012865">
    <property type="entry name" value="DUF1642"/>
</dbReference>
<evidence type="ECO:0000313" key="2">
    <source>
        <dbReference type="Proteomes" id="UP001597212"/>
    </source>
</evidence>
<proteinExistence type="predicted"/>
<gene>
    <name evidence="1" type="ORF">ACFQ5K_07510</name>
</gene>
<evidence type="ECO:0000313" key="1">
    <source>
        <dbReference type="EMBL" id="MFD1441217.1"/>
    </source>
</evidence>
<keyword evidence="2" id="KW-1185">Reference proteome</keyword>
<accession>A0ABW4CV09</accession>
<name>A0ABW4CV09_9LACO</name>
<comment type="caution">
    <text evidence="1">The sequence shown here is derived from an EMBL/GenBank/DDBJ whole genome shotgun (WGS) entry which is preliminary data.</text>
</comment>
<reference evidence="2" key="1">
    <citation type="journal article" date="2019" name="Int. J. Syst. Evol. Microbiol.">
        <title>The Global Catalogue of Microorganisms (GCM) 10K type strain sequencing project: providing services to taxonomists for standard genome sequencing and annotation.</title>
        <authorList>
            <consortium name="The Broad Institute Genomics Platform"/>
            <consortium name="The Broad Institute Genome Sequencing Center for Infectious Disease"/>
            <person name="Wu L."/>
            <person name="Ma J."/>
        </authorList>
    </citation>
    <scope>NUCLEOTIDE SEQUENCE [LARGE SCALE GENOMIC DNA]</scope>
    <source>
        <strain evidence="2">CCM 8912</strain>
    </source>
</reference>
<protein>
    <submittedName>
        <fullName evidence="1">DUF1642 domain-containing protein</fullName>
    </submittedName>
</protein>
<dbReference type="RefSeq" id="WP_125754727.1">
    <property type="nucleotide sequence ID" value="NZ_JBHTOK010000063.1"/>
</dbReference>